<sequence length="383" mass="41849">MNIGILGGGQLALMMAQAGRSLGQSFMFLCPNSNPCAAAFGEHLCAPYDDESALKQLAAWADVVTYEFENVSLSALELLQEQVPVYPSASVLAVARDRLVEKQHFGTLGIPTARFAPVETLADLTSAVQEIRLPAFLKTRTQGYDGKGQALLRGENDLGGAWEQLGKSPCIVESKVAFKRELSVIAARGQKGEMVFYPISENRHREGILRLSINRLGDPLQIQANSIIKSLMENLKHVGVMALELFQVNDQLFANEFAPRVHNSGHWTIEAAQTSQFENHLRAICGLPLGEINSPEPAAMVNLIGRLPEEGKIRDIPGATPHFYGKEERPNRKVGHITLTGKNCTVEEFDQRLRAILRIAGETELAGCSAPLVFDNKPGQVLS</sequence>
<dbReference type="HOGENOM" id="CLU_011534_0_1_0"/>
<feature type="binding site" evidence="5">
    <location>
        <begin position="143"/>
        <end position="149"/>
    </location>
    <ligand>
        <name>ATP</name>
        <dbReference type="ChEBI" id="CHEBI:30616"/>
    </ligand>
</feature>
<feature type="binding site" evidence="5">
    <location>
        <begin position="173"/>
        <end position="176"/>
    </location>
    <ligand>
        <name>ATP</name>
        <dbReference type="ChEBI" id="CHEBI:30616"/>
    </ligand>
</feature>
<accession>M1ZA09</accession>
<evidence type="ECO:0000256" key="6">
    <source>
        <dbReference type="RuleBase" id="RU361200"/>
    </source>
</evidence>
<protein>
    <recommendedName>
        <fullName evidence="5 6">N5-carboxyaminoimidazole ribonucleotide synthase</fullName>
        <shortName evidence="5 6">N5-CAIR synthase</shortName>
        <ecNumber evidence="5 6">6.3.4.18</ecNumber>
    </recommendedName>
    <alternativeName>
        <fullName evidence="5 6">5-(carboxyamino)imidazole ribonucleotide synthetase</fullName>
    </alternativeName>
</protein>
<dbReference type="FunFam" id="3.40.50.20:FF:000016">
    <property type="entry name" value="N5-carboxyaminoimidazole ribonucleotide synthase"/>
    <property type="match status" value="1"/>
</dbReference>
<evidence type="ECO:0000256" key="1">
    <source>
        <dbReference type="ARBA" id="ARBA00022598"/>
    </source>
</evidence>
<dbReference type="Gene3D" id="3.40.50.20">
    <property type="match status" value="1"/>
</dbReference>
<dbReference type="Pfam" id="PF17769">
    <property type="entry name" value="PurK_C"/>
    <property type="match status" value="1"/>
</dbReference>
<dbReference type="InterPro" id="IPR054350">
    <property type="entry name" value="PurT/PurK_preATP-grasp"/>
</dbReference>
<organism evidence="8 9">
    <name type="scientific">Nitrospina gracilis (strain 3/211)</name>
    <dbReference type="NCBI Taxonomy" id="1266370"/>
    <lineage>
        <taxon>Bacteria</taxon>
        <taxon>Pseudomonadati</taxon>
        <taxon>Nitrospinota/Tectimicrobiota group</taxon>
        <taxon>Nitrospinota</taxon>
        <taxon>Nitrospinia</taxon>
        <taxon>Nitrospinales</taxon>
        <taxon>Nitrospinaceae</taxon>
        <taxon>Nitrospina</taxon>
    </lineage>
</organism>
<dbReference type="InterPro" id="IPR011761">
    <property type="entry name" value="ATP-grasp"/>
</dbReference>
<keyword evidence="9" id="KW-1185">Reference proteome</keyword>
<dbReference type="AlphaFoldDB" id="M1ZA09"/>
<evidence type="ECO:0000256" key="5">
    <source>
        <dbReference type="HAMAP-Rule" id="MF_01928"/>
    </source>
</evidence>
<dbReference type="Gene3D" id="3.30.1490.20">
    <property type="entry name" value="ATP-grasp fold, A domain"/>
    <property type="match status" value="1"/>
</dbReference>
<dbReference type="NCBIfam" id="NF004676">
    <property type="entry name" value="PRK06019.1-2"/>
    <property type="match status" value="1"/>
</dbReference>
<dbReference type="RefSeq" id="WP_005007123.1">
    <property type="nucleotide sequence ID" value="NZ_HG422173.1"/>
</dbReference>
<dbReference type="GO" id="GO:0005524">
    <property type="term" value="F:ATP binding"/>
    <property type="evidence" value="ECO:0007669"/>
    <property type="project" value="UniProtKB-UniRule"/>
</dbReference>
<keyword evidence="4 5" id="KW-0067">ATP-binding</keyword>
<dbReference type="GO" id="GO:0004638">
    <property type="term" value="F:phosphoribosylaminoimidazole carboxylase activity"/>
    <property type="evidence" value="ECO:0007669"/>
    <property type="project" value="InterPro"/>
</dbReference>
<dbReference type="EC" id="6.3.4.18" evidence="5 6"/>
<feature type="binding site" evidence="5">
    <location>
        <position position="138"/>
    </location>
    <ligand>
        <name>ATP</name>
        <dbReference type="ChEBI" id="CHEBI:30616"/>
    </ligand>
</feature>
<dbReference type="GO" id="GO:0046872">
    <property type="term" value="F:metal ion binding"/>
    <property type="evidence" value="ECO:0007669"/>
    <property type="project" value="InterPro"/>
</dbReference>
<comment type="function">
    <text evidence="5">Catalyzes the ATP-dependent conversion of 5-aminoimidazole ribonucleotide (AIR) and HCO(3)(-) to N5-carboxyaminoimidazole ribonucleotide (N5-CAIR).</text>
</comment>
<gene>
    <name evidence="5 6 8" type="primary">purK</name>
    <name evidence="8" type="ORF">NITGR_210008</name>
</gene>
<dbReference type="InterPro" id="IPR013815">
    <property type="entry name" value="ATP_grasp_subdomain_1"/>
</dbReference>
<dbReference type="Gene3D" id="3.30.470.20">
    <property type="entry name" value="ATP-grasp fold, B domain"/>
    <property type="match status" value="1"/>
</dbReference>
<evidence type="ECO:0000313" key="9">
    <source>
        <dbReference type="Proteomes" id="UP000011704"/>
    </source>
</evidence>
<evidence type="ECO:0000256" key="3">
    <source>
        <dbReference type="ARBA" id="ARBA00022755"/>
    </source>
</evidence>
<dbReference type="InterPro" id="IPR005875">
    <property type="entry name" value="PurK"/>
</dbReference>
<dbReference type="SUPFAM" id="SSF52440">
    <property type="entry name" value="PreATP-grasp domain"/>
    <property type="match status" value="1"/>
</dbReference>
<feature type="binding site" evidence="5">
    <location>
        <begin position="255"/>
        <end position="256"/>
    </location>
    <ligand>
        <name>ATP</name>
        <dbReference type="ChEBI" id="CHEBI:30616"/>
    </ligand>
</feature>
<dbReference type="NCBIfam" id="NF004679">
    <property type="entry name" value="PRK06019.1-5"/>
    <property type="match status" value="1"/>
</dbReference>
<reference evidence="8 9" key="1">
    <citation type="journal article" date="2013" name="Front. Microbiol.">
        <title>The genome of Nitrospina gracilis illuminates the metabolism and evolution of the major marine nitrite oxidizer.</title>
        <authorList>
            <person name="Luecker S."/>
            <person name="Nowka B."/>
            <person name="Rattei T."/>
            <person name="Spieck E."/>
            <person name="and Daims H."/>
        </authorList>
    </citation>
    <scope>NUCLEOTIDE SEQUENCE [LARGE SCALE GENOMIC DNA]</scope>
    <source>
        <strain evidence="8 9">3/211</strain>
    </source>
</reference>
<dbReference type="Proteomes" id="UP000011704">
    <property type="component" value="Unassembled WGS sequence"/>
</dbReference>
<evidence type="ECO:0000256" key="4">
    <source>
        <dbReference type="ARBA" id="ARBA00022840"/>
    </source>
</evidence>
<dbReference type="FunFam" id="3.30.1490.20:FF:000015">
    <property type="entry name" value="N5-carboxyaminoimidazole ribonucleotide synthase"/>
    <property type="match status" value="1"/>
</dbReference>
<dbReference type="STRING" id="1266370.NITGR_210008"/>
<dbReference type="SUPFAM" id="SSF51246">
    <property type="entry name" value="Rudiment single hybrid motif"/>
    <property type="match status" value="1"/>
</dbReference>
<dbReference type="Pfam" id="PF02222">
    <property type="entry name" value="ATP-grasp"/>
    <property type="match status" value="1"/>
</dbReference>
<evidence type="ECO:0000259" key="7">
    <source>
        <dbReference type="PROSITE" id="PS50975"/>
    </source>
</evidence>
<keyword evidence="3 5" id="KW-0658">Purine biosynthesis</keyword>
<feature type="domain" description="ATP-grasp" evidence="7">
    <location>
        <begin position="102"/>
        <end position="285"/>
    </location>
</feature>
<evidence type="ECO:0000256" key="2">
    <source>
        <dbReference type="ARBA" id="ARBA00022741"/>
    </source>
</evidence>
<comment type="caution">
    <text evidence="8">The sequence shown here is derived from an EMBL/GenBank/DDBJ whole genome shotgun (WGS) entry which is preliminary data.</text>
</comment>
<dbReference type="InterPro" id="IPR011054">
    <property type="entry name" value="Rudment_hybrid_motif"/>
</dbReference>
<dbReference type="PANTHER" id="PTHR11609:SF5">
    <property type="entry name" value="PHOSPHORIBOSYLAMINOIMIDAZOLE CARBOXYLASE"/>
    <property type="match status" value="1"/>
</dbReference>
<dbReference type="InterPro" id="IPR016185">
    <property type="entry name" value="PreATP-grasp_dom_sf"/>
</dbReference>
<proteinExistence type="inferred from homology"/>
<dbReference type="NCBIfam" id="TIGR01161">
    <property type="entry name" value="purK"/>
    <property type="match status" value="1"/>
</dbReference>
<comment type="pathway">
    <text evidence="5 6">Purine metabolism; IMP biosynthesis via de novo pathway; 5-amino-1-(5-phospho-D-ribosyl)imidazole-4-carboxylate from 5-amino-1-(5-phospho-D-ribosyl)imidazole (N5-CAIR route): step 1/2.</text>
</comment>
<feature type="binding site" evidence="5">
    <location>
        <position position="98"/>
    </location>
    <ligand>
        <name>ATP</name>
        <dbReference type="ChEBI" id="CHEBI:30616"/>
    </ligand>
</feature>
<dbReference type="InParanoid" id="M1ZA09"/>
<dbReference type="HAMAP" id="MF_01928">
    <property type="entry name" value="PurK"/>
    <property type="match status" value="1"/>
</dbReference>
<dbReference type="PROSITE" id="PS50975">
    <property type="entry name" value="ATP_GRASP"/>
    <property type="match status" value="1"/>
</dbReference>
<dbReference type="InterPro" id="IPR003135">
    <property type="entry name" value="ATP-grasp_carboxylate-amine"/>
</dbReference>
<feature type="binding site" evidence="5">
    <location>
        <position position="181"/>
    </location>
    <ligand>
        <name>ATP</name>
        <dbReference type="ChEBI" id="CHEBI:30616"/>
    </ligand>
</feature>
<dbReference type="EMBL" id="CAQJ01000024">
    <property type="protein sequence ID" value="CCQ90042.1"/>
    <property type="molecule type" value="Genomic_DNA"/>
</dbReference>
<comment type="subunit">
    <text evidence="5 6">Homodimer.</text>
</comment>
<dbReference type="PANTHER" id="PTHR11609">
    <property type="entry name" value="PURINE BIOSYNTHESIS PROTEIN 6/7, PUR6/7"/>
    <property type="match status" value="1"/>
</dbReference>
<dbReference type="GO" id="GO:0034028">
    <property type="term" value="F:5-(carboxyamino)imidazole ribonucleotide synthase activity"/>
    <property type="evidence" value="ECO:0007669"/>
    <property type="project" value="UniProtKB-UniRule"/>
</dbReference>
<feature type="binding site" evidence="5">
    <location>
        <position position="204"/>
    </location>
    <ligand>
        <name>ATP</name>
        <dbReference type="ChEBI" id="CHEBI:30616"/>
    </ligand>
</feature>
<dbReference type="SUPFAM" id="SSF56059">
    <property type="entry name" value="Glutathione synthetase ATP-binding domain-like"/>
    <property type="match status" value="1"/>
</dbReference>
<evidence type="ECO:0000313" key="8">
    <source>
        <dbReference type="EMBL" id="CCQ90042.1"/>
    </source>
</evidence>
<dbReference type="OrthoDB" id="9804625at2"/>
<dbReference type="FunCoup" id="M1ZA09">
    <property type="interactions" value="358"/>
</dbReference>
<dbReference type="UniPathway" id="UPA00074">
    <property type="reaction ID" value="UER00942"/>
</dbReference>
<comment type="catalytic activity">
    <reaction evidence="5 6">
        <text>5-amino-1-(5-phospho-beta-D-ribosyl)imidazole + hydrogencarbonate + ATP = 5-carboxyamino-1-(5-phospho-D-ribosyl)imidazole + ADP + phosphate + 2 H(+)</text>
        <dbReference type="Rhea" id="RHEA:19317"/>
        <dbReference type="ChEBI" id="CHEBI:15378"/>
        <dbReference type="ChEBI" id="CHEBI:17544"/>
        <dbReference type="ChEBI" id="CHEBI:30616"/>
        <dbReference type="ChEBI" id="CHEBI:43474"/>
        <dbReference type="ChEBI" id="CHEBI:58730"/>
        <dbReference type="ChEBI" id="CHEBI:137981"/>
        <dbReference type="ChEBI" id="CHEBI:456216"/>
        <dbReference type="EC" id="6.3.4.18"/>
    </reaction>
</comment>
<dbReference type="Pfam" id="PF22660">
    <property type="entry name" value="RS_preATP-grasp-like"/>
    <property type="match status" value="1"/>
</dbReference>
<dbReference type="GO" id="GO:0006189">
    <property type="term" value="P:'de novo' IMP biosynthetic process"/>
    <property type="evidence" value="ECO:0007669"/>
    <property type="project" value="UniProtKB-UniRule"/>
</dbReference>
<name>M1ZA09_NITG3</name>
<comment type="function">
    <text evidence="6">Catalyzes the ATP-dependent conversion of 5-aminoimidazole ribonucleotide (AIR) and HCO(3)- to N5-carboxyaminoimidazole ribonucleotide (N5-CAIR).</text>
</comment>
<comment type="similarity">
    <text evidence="5 6">Belongs to the PurK/PurT family.</text>
</comment>
<dbReference type="GO" id="GO:0005829">
    <property type="term" value="C:cytosol"/>
    <property type="evidence" value="ECO:0007669"/>
    <property type="project" value="TreeGrafter"/>
</dbReference>
<dbReference type="InterPro" id="IPR040686">
    <property type="entry name" value="PurK_C"/>
</dbReference>
<keyword evidence="2 5" id="KW-0547">Nucleotide-binding</keyword>
<keyword evidence="1 5" id="KW-0436">Ligase</keyword>